<organism evidence="1 2">
    <name type="scientific">Leersia perrieri</name>
    <dbReference type="NCBI Taxonomy" id="77586"/>
    <lineage>
        <taxon>Eukaryota</taxon>
        <taxon>Viridiplantae</taxon>
        <taxon>Streptophyta</taxon>
        <taxon>Embryophyta</taxon>
        <taxon>Tracheophyta</taxon>
        <taxon>Spermatophyta</taxon>
        <taxon>Magnoliopsida</taxon>
        <taxon>Liliopsida</taxon>
        <taxon>Poales</taxon>
        <taxon>Poaceae</taxon>
        <taxon>BOP clade</taxon>
        <taxon>Oryzoideae</taxon>
        <taxon>Oryzeae</taxon>
        <taxon>Oryzinae</taxon>
        <taxon>Leersia</taxon>
    </lineage>
</organism>
<evidence type="ECO:0000313" key="2">
    <source>
        <dbReference type="Proteomes" id="UP000032180"/>
    </source>
</evidence>
<proteinExistence type="predicted"/>
<reference evidence="2" key="2">
    <citation type="submission" date="2013-12" db="EMBL/GenBank/DDBJ databases">
        <authorList>
            <person name="Yu Y."/>
            <person name="Lee S."/>
            <person name="de Baynast K."/>
            <person name="Wissotski M."/>
            <person name="Liu L."/>
            <person name="Talag J."/>
            <person name="Goicoechea J."/>
            <person name="Angelova A."/>
            <person name="Jetty R."/>
            <person name="Kudrna D."/>
            <person name="Golser W."/>
            <person name="Rivera L."/>
            <person name="Zhang J."/>
            <person name="Wing R."/>
        </authorList>
    </citation>
    <scope>NUCLEOTIDE SEQUENCE</scope>
</reference>
<reference evidence="1 2" key="1">
    <citation type="submission" date="2012-08" db="EMBL/GenBank/DDBJ databases">
        <title>Oryza genome evolution.</title>
        <authorList>
            <person name="Wing R.A."/>
        </authorList>
    </citation>
    <scope>NUCLEOTIDE SEQUENCE</scope>
</reference>
<dbReference type="HOGENOM" id="CLU_2545909_0_0_1"/>
<name>A0A0D9XS61_9ORYZ</name>
<dbReference type="Proteomes" id="UP000032180">
    <property type="component" value="Chromosome 11"/>
</dbReference>
<protein>
    <submittedName>
        <fullName evidence="1">Uncharacterized protein</fullName>
    </submittedName>
</protein>
<reference evidence="1" key="3">
    <citation type="submission" date="2015-04" db="UniProtKB">
        <authorList>
            <consortium name="EnsemblPlants"/>
        </authorList>
    </citation>
    <scope>IDENTIFICATION</scope>
</reference>
<dbReference type="EnsemblPlants" id="LPERR11G10990.6">
    <property type="protein sequence ID" value="LPERR11G10990.6"/>
    <property type="gene ID" value="LPERR11G10990"/>
</dbReference>
<dbReference type="AlphaFoldDB" id="A0A0D9XS61"/>
<accession>A0A0D9XS61</accession>
<keyword evidence="2" id="KW-1185">Reference proteome</keyword>
<evidence type="ECO:0000313" key="1">
    <source>
        <dbReference type="EnsemblPlants" id="LPERR11G10990.6"/>
    </source>
</evidence>
<sequence>MPARYFSQVAAAAATSSLETRASRPLPPRDKAMHLSPQLDEIAPAKKRKVLAMASSSSWSDLRPELLDIVLHCLHFLANRIRF</sequence>
<dbReference type="Gramene" id="LPERR11G10990.6">
    <property type="protein sequence ID" value="LPERR11G10990.6"/>
    <property type="gene ID" value="LPERR11G10990"/>
</dbReference>